<comment type="caution">
    <text evidence="2">The sequence shown here is derived from an EMBL/GenBank/DDBJ whole genome shotgun (WGS) entry which is preliminary data.</text>
</comment>
<protein>
    <recommendedName>
        <fullName evidence="4">Fibrillar collagen NC1 domain-containing protein</fullName>
    </recommendedName>
</protein>
<evidence type="ECO:0008006" key="4">
    <source>
        <dbReference type="Google" id="ProtNLM"/>
    </source>
</evidence>
<organism evidence="2 3">
    <name type="scientific">Pieris brassicae</name>
    <name type="common">White butterfly</name>
    <name type="synonym">Large white butterfly</name>
    <dbReference type="NCBI Taxonomy" id="7116"/>
    <lineage>
        <taxon>Eukaryota</taxon>
        <taxon>Metazoa</taxon>
        <taxon>Ecdysozoa</taxon>
        <taxon>Arthropoda</taxon>
        <taxon>Hexapoda</taxon>
        <taxon>Insecta</taxon>
        <taxon>Pterygota</taxon>
        <taxon>Neoptera</taxon>
        <taxon>Endopterygota</taxon>
        <taxon>Lepidoptera</taxon>
        <taxon>Glossata</taxon>
        <taxon>Ditrysia</taxon>
        <taxon>Papilionoidea</taxon>
        <taxon>Pieridae</taxon>
        <taxon>Pierinae</taxon>
        <taxon>Pieris</taxon>
    </lineage>
</organism>
<evidence type="ECO:0000313" key="2">
    <source>
        <dbReference type="EMBL" id="CAH4034013.1"/>
    </source>
</evidence>
<dbReference type="Proteomes" id="UP001152562">
    <property type="component" value="Unassembled WGS sequence"/>
</dbReference>
<feature type="region of interest" description="Disordered" evidence="1">
    <location>
        <begin position="1"/>
        <end position="28"/>
    </location>
</feature>
<dbReference type="InterPro" id="IPR050149">
    <property type="entry name" value="Collagen_superfamily"/>
</dbReference>
<dbReference type="Pfam" id="PF01391">
    <property type="entry name" value="Collagen"/>
    <property type="match status" value="1"/>
</dbReference>
<dbReference type="PANTHER" id="PTHR24023">
    <property type="entry name" value="COLLAGEN ALPHA"/>
    <property type="match status" value="1"/>
</dbReference>
<evidence type="ECO:0000256" key="1">
    <source>
        <dbReference type="SAM" id="MobiDB-lite"/>
    </source>
</evidence>
<dbReference type="AlphaFoldDB" id="A0A9P0TV50"/>
<accession>A0A9P0TV50</accession>
<evidence type="ECO:0000313" key="3">
    <source>
        <dbReference type="Proteomes" id="UP001152562"/>
    </source>
</evidence>
<dbReference type="Gene3D" id="2.60.120.1000">
    <property type="match status" value="1"/>
</dbReference>
<feature type="region of interest" description="Disordered" evidence="1">
    <location>
        <begin position="51"/>
        <end position="132"/>
    </location>
</feature>
<dbReference type="EMBL" id="CALOZG010000035">
    <property type="protein sequence ID" value="CAH4034013.1"/>
    <property type="molecule type" value="Genomic_DNA"/>
</dbReference>
<feature type="region of interest" description="Disordered" evidence="1">
    <location>
        <begin position="161"/>
        <end position="186"/>
    </location>
</feature>
<reference evidence="2" key="1">
    <citation type="submission" date="2022-05" db="EMBL/GenBank/DDBJ databases">
        <authorList>
            <person name="Okamura Y."/>
        </authorList>
    </citation>
    <scope>NUCLEOTIDE SEQUENCE</scope>
</reference>
<proteinExistence type="predicted"/>
<dbReference type="PANTHER" id="PTHR24023:SF1082">
    <property type="entry name" value="COLLAGEN TRIPLE HELIX REPEAT"/>
    <property type="match status" value="1"/>
</dbReference>
<gene>
    <name evidence="2" type="ORF">PIBRA_LOCUS10234</name>
</gene>
<sequence>MAAESSTVSTSSQEAQIPDESQPQKISAELGQCGLRITGPGLKWEKVDDCSTAYADPTGKPGGQGSQGLKGKQSIQGPPGLKGEPGLSGVLGVQGPRGLEGEKGDEGPIGEDGSEGEKGDRGYTGFKGVKGDQGASIAGLQGPPGSPGPYNFYSHLSHVESPKNDVGNDVPESEARNRFPGDQKNPVKSCANIEADGITDAEYYVNPESKFSVECNFIKQSACLNLKNNEEPKLCDRKPCWLFKSGFDIVNFYNDQLQDVKYLSTLKGLTHSVHKISIFCKYLRLSEKSNLQIQLYHMLLIGPEATNETPLYYKVNSDDCTSENHEGYAEIEITINGPFLPITDFYIKDFNKESKLIFESNEVCFYYK</sequence>
<keyword evidence="3" id="KW-1185">Reference proteome</keyword>
<dbReference type="GO" id="GO:0005615">
    <property type="term" value="C:extracellular space"/>
    <property type="evidence" value="ECO:0007669"/>
    <property type="project" value="TreeGrafter"/>
</dbReference>
<dbReference type="InterPro" id="IPR008160">
    <property type="entry name" value="Collagen"/>
</dbReference>
<dbReference type="GO" id="GO:0031012">
    <property type="term" value="C:extracellular matrix"/>
    <property type="evidence" value="ECO:0007669"/>
    <property type="project" value="TreeGrafter"/>
</dbReference>
<feature type="compositionally biased region" description="Polar residues" evidence="1">
    <location>
        <begin position="1"/>
        <end position="25"/>
    </location>
</feature>
<name>A0A9P0TV50_PIEBR</name>